<keyword evidence="2" id="KW-0732">Signal</keyword>
<feature type="signal peptide" evidence="2">
    <location>
        <begin position="1"/>
        <end position="34"/>
    </location>
</feature>
<feature type="compositionally biased region" description="Low complexity" evidence="1">
    <location>
        <begin position="558"/>
        <end position="577"/>
    </location>
</feature>
<keyword evidence="5" id="KW-1185">Reference proteome</keyword>
<dbReference type="RefSeq" id="WP_188318808.1">
    <property type="nucleotide sequence ID" value="NZ_JBHUFA010000001.1"/>
</dbReference>
<dbReference type="SMART" id="SM00327">
    <property type="entry name" value="VWA"/>
    <property type="match status" value="1"/>
</dbReference>
<protein>
    <submittedName>
        <fullName evidence="4">VWA domain-containing protein</fullName>
    </submittedName>
</protein>
<feature type="chain" id="PRO_5047148064" evidence="2">
    <location>
        <begin position="35"/>
        <end position="875"/>
    </location>
</feature>
<dbReference type="Pfam" id="PF13519">
    <property type="entry name" value="VWA_2"/>
    <property type="match status" value="1"/>
</dbReference>
<sequence length="875" mass="90529">MRPTPSFPLRTLPRIAARLLFFAFAATLIGGATAALAQGAAPPERSTVLILDGSGSMWAELPEGRSRIEVARDVLGRYLASRNPAEPLGVVAYGHNRRGDCSDIEVVAPVGPQEARQLEPRLRALMPRGKTPLAQALRRAADALPRNAEEADLVLITDGLETCGGDPCAVARELAREGVPLRAHVVGFGLTEGEVKQMSCIAEATGGQLFSALSGEQLAEALRKTASPVTRQPQSPKAAALDIGLDTDDAGRPDTVTLTAENLDDGSSRSLGTLDFSRSWTLTAELDAGRWRLVADAGEQGNGSLEITVNSGEARTVLVPFTGALPALVFDEIGPYRAGAGALFPLEISREGLATGGADFLLTLLPPDATGLEDRAITWSSQDGSLGPRLGQLNLPTDPGTYQVAFHRYGETNLSKALALRPLRVEARPQVEIAAPAQVAPEAPVSIAVRGGGAPSDRVEIWTDGALADWAQSAYLSELFASEHGAARVLTAPAAPGPYEIVYLFADMDGDAAIATRLPLTVTGEITAEGLEGADTAPAASGSSAVPPSPGSAQRSDLPAPAGTGTAGTAQASLSGGDMDPTHGPDDVLPPDQVGYRCEETTQCVIEDPETGLLFLLPGGWITDRPTREAATAGGASGGAQGLVRMTLYGPGEAPDSIVLNPHQWIAANGPCMSVQSGQLCRFEPASEAMPLAFELVRRSIRDTRPKDLPTPAEALAKAMQELAAQDPAAAAAMKGLLEGAGGIRPGATPTGMDSTIVTCPETEDCLFSQDDPSVAGVLPAGWSVSLAPAAADGAPGLWFTHADPAGNAKRAGLNQPGGEACLASALGPVCEFTPYISTDEIELIAGSLTRGRASGAPVTAGQIDLLRQLTERKP</sequence>
<evidence type="ECO:0000256" key="2">
    <source>
        <dbReference type="SAM" id="SignalP"/>
    </source>
</evidence>
<evidence type="ECO:0000259" key="3">
    <source>
        <dbReference type="PROSITE" id="PS50234"/>
    </source>
</evidence>
<dbReference type="EMBL" id="JBHUFA010000001">
    <property type="protein sequence ID" value="MFD1694272.1"/>
    <property type="molecule type" value="Genomic_DNA"/>
</dbReference>
<evidence type="ECO:0000313" key="5">
    <source>
        <dbReference type="Proteomes" id="UP001597327"/>
    </source>
</evidence>
<comment type="caution">
    <text evidence="4">The sequence shown here is derived from an EMBL/GenBank/DDBJ whole genome shotgun (WGS) entry which is preliminary data.</text>
</comment>
<dbReference type="Proteomes" id="UP001597327">
    <property type="component" value="Unassembled WGS sequence"/>
</dbReference>
<dbReference type="Gene3D" id="3.40.50.410">
    <property type="entry name" value="von Willebrand factor, type A domain"/>
    <property type="match status" value="1"/>
</dbReference>
<dbReference type="InterPro" id="IPR002035">
    <property type="entry name" value="VWF_A"/>
</dbReference>
<evidence type="ECO:0000256" key="1">
    <source>
        <dbReference type="SAM" id="MobiDB-lite"/>
    </source>
</evidence>
<feature type="domain" description="VWFA" evidence="3">
    <location>
        <begin position="46"/>
        <end position="226"/>
    </location>
</feature>
<dbReference type="SUPFAM" id="SSF53300">
    <property type="entry name" value="vWA-like"/>
    <property type="match status" value="1"/>
</dbReference>
<evidence type="ECO:0000313" key="4">
    <source>
        <dbReference type="EMBL" id="MFD1694272.1"/>
    </source>
</evidence>
<dbReference type="InterPro" id="IPR036465">
    <property type="entry name" value="vWFA_dom_sf"/>
</dbReference>
<gene>
    <name evidence="4" type="ORF">ACFSC7_02005</name>
</gene>
<feature type="region of interest" description="Disordered" evidence="1">
    <location>
        <begin position="535"/>
        <end position="594"/>
    </location>
</feature>
<name>A0ABW4JQB0_9HYPH</name>
<accession>A0ABW4JQB0</accession>
<feature type="compositionally biased region" description="Low complexity" evidence="1">
    <location>
        <begin position="537"/>
        <end position="546"/>
    </location>
</feature>
<reference evidence="5" key="1">
    <citation type="journal article" date="2019" name="Int. J. Syst. Evol. Microbiol.">
        <title>The Global Catalogue of Microorganisms (GCM) 10K type strain sequencing project: providing services to taxonomists for standard genome sequencing and annotation.</title>
        <authorList>
            <consortium name="The Broad Institute Genomics Platform"/>
            <consortium name="The Broad Institute Genome Sequencing Center for Infectious Disease"/>
            <person name="Wu L."/>
            <person name="Ma J."/>
        </authorList>
    </citation>
    <scope>NUCLEOTIDE SEQUENCE [LARGE SCALE GENOMIC DNA]</scope>
    <source>
        <strain evidence="5">JCM 3369</strain>
    </source>
</reference>
<proteinExistence type="predicted"/>
<dbReference type="PROSITE" id="PS50234">
    <property type="entry name" value="VWFA"/>
    <property type="match status" value="1"/>
</dbReference>
<organism evidence="4 5">
    <name type="scientific">Roseibium aestuarii</name>
    <dbReference type="NCBI Taxonomy" id="2600299"/>
    <lineage>
        <taxon>Bacteria</taxon>
        <taxon>Pseudomonadati</taxon>
        <taxon>Pseudomonadota</taxon>
        <taxon>Alphaproteobacteria</taxon>
        <taxon>Hyphomicrobiales</taxon>
        <taxon>Stappiaceae</taxon>
        <taxon>Roseibium</taxon>
    </lineage>
</organism>